<accession>A0ABS4FTQ1</accession>
<protein>
    <submittedName>
        <fullName evidence="1">Uncharacterized protein</fullName>
    </submittedName>
</protein>
<reference evidence="1 2" key="1">
    <citation type="submission" date="2021-03" db="EMBL/GenBank/DDBJ databases">
        <title>Genomic Encyclopedia of Type Strains, Phase IV (KMG-IV): sequencing the most valuable type-strain genomes for metagenomic binning, comparative biology and taxonomic classification.</title>
        <authorList>
            <person name="Goeker M."/>
        </authorList>
    </citation>
    <scope>NUCLEOTIDE SEQUENCE [LARGE SCALE GENOMIC DNA]</scope>
    <source>
        <strain evidence="1 2">DSM 14349</strain>
    </source>
</reference>
<evidence type="ECO:0000313" key="1">
    <source>
        <dbReference type="EMBL" id="MBP1905920.1"/>
    </source>
</evidence>
<name>A0ABS4FTQ1_9BACL</name>
<organism evidence="1 2">
    <name type="scientific">Paenibacillus turicensis</name>
    <dbReference type="NCBI Taxonomy" id="160487"/>
    <lineage>
        <taxon>Bacteria</taxon>
        <taxon>Bacillati</taxon>
        <taxon>Bacillota</taxon>
        <taxon>Bacilli</taxon>
        <taxon>Bacillales</taxon>
        <taxon>Paenibacillaceae</taxon>
        <taxon>Paenibacillus</taxon>
    </lineage>
</organism>
<dbReference type="Proteomes" id="UP001519272">
    <property type="component" value="Unassembled WGS sequence"/>
</dbReference>
<proteinExistence type="predicted"/>
<keyword evidence="2" id="KW-1185">Reference proteome</keyword>
<comment type="caution">
    <text evidence="1">The sequence shown here is derived from an EMBL/GenBank/DDBJ whole genome shotgun (WGS) entry which is preliminary data.</text>
</comment>
<evidence type="ECO:0000313" key="2">
    <source>
        <dbReference type="Proteomes" id="UP001519272"/>
    </source>
</evidence>
<sequence>MVEKLASAFKVEFSSNKYSFKKIERLKPLSAPKPHASKLSGINYLLSLALAKRITII</sequence>
<gene>
    <name evidence="1" type="ORF">J2Z32_002568</name>
</gene>
<dbReference type="EMBL" id="JAGGKG010000011">
    <property type="protein sequence ID" value="MBP1905920.1"/>
    <property type="molecule type" value="Genomic_DNA"/>
</dbReference>